<dbReference type="Proteomes" id="UP000037460">
    <property type="component" value="Unassembled WGS sequence"/>
</dbReference>
<dbReference type="InterPro" id="IPR027417">
    <property type="entry name" value="P-loop_NTPase"/>
</dbReference>
<comment type="caution">
    <text evidence="4">The sequence shown here is derived from an EMBL/GenBank/DDBJ whole genome shotgun (WGS) entry which is preliminary data.</text>
</comment>
<organism evidence="4 5">
    <name type="scientific">Chrysochromulina tobinii</name>
    <dbReference type="NCBI Taxonomy" id="1460289"/>
    <lineage>
        <taxon>Eukaryota</taxon>
        <taxon>Haptista</taxon>
        <taxon>Haptophyta</taxon>
        <taxon>Prymnesiophyceae</taxon>
        <taxon>Prymnesiales</taxon>
        <taxon>Chrysochromulinaceae</taxon>
        <taxon>Chrysochromulina</taxon>
    </lineage>
</organism>
<dbReference type="Gene3D" id="3.40.50.300">
    <property type="entry name" value="P-loop containing nucleotide triphosphate hydrolases"/>
    <property type="match status" value="1"/>
</dbReference>
<keyword evidence="5" id="KW-1185">Reference proteome</keyword>
<dbReference type="PANTHER" id="PTHR10039">
    <property type="entry name" value="AMELOGENIN"/>
    <property type="match status" value="1"/>
</dbReference>
<protein>
    <submittedName>
        <fullName evidence="4">Vegetative incompatibility protein het-e-1</fullName>
    </submittedName>
</protein>
<evidence type="ECO:0000313" key="4">
    <source>
        <dbReference type="EMBL" id="KOO33379.1"/>
    </source>
</evidence>
<feature type="region of interest" description="Disordered" evidence="2">
    <location>
        <begin position="1"/>
        <end position="22"/>
    </location>
</feature>
<feature type="non-terminal residue" evidence="4">
    <location>
        <position position="357"/>
    </location>
</feature>
<accession>A0A0M0K3J4</accession>
<dbReference type="SUPFAM" id="SSF52540">
    <property type="entry name" value="P-loop containing nucleoside triphosphate hydrolases"/>
    <property type="match status" value="1"/>
</dbReference>
<dbReference type="Pfam" id="PF24883">
    <property type="entry name" value="NPHP3_N"/>
    <property type="match status" value="1"/>
</dbReference>
<evidence type="ECO:0000313" key="5">
    <source>
        <dbReference type="Proteomes" id="UP000037460"/>
    </source>
</evidence>
<dbReference type="PANTHER" id="PTHR10039:SF14">
    <property type="entry name" value="NACHT DOMAIN-CONTAINING PROTEIN"/>
    <property type="match status" value="1"/>
</dbReference>
<keyword evidence="1" id="KW-0677">Repeat</keyword>
<dbReference type="EMBL" id="JWZX01001533">
    <property type="protein sequence ID" value="KOO33379.1"/>
    <property type="molecule type" value="Genomic_DNA"/>
</dbReference>
<evidence type="ECO:0000256" key="1">
    <source>
        <dbReference type="ARBA" id="ARBA00022737"/>
    </source>
</evidence>
<gene>
    <name evidence="4" type="ORF">Ctob_016346</name>
</gene>
<evidence type="ECO:0000259" key="3">
    <source>
        <dbReference type="Pfam" id="PF24883"/>
    </source>
</evidence>
<sequence>MGAGASALSESPTQGHLSVPPTLDLKPHDFRELWHEKKSAHLQGTREWAFAEILKWLDDSASPQLFWLMGGGGTGKSVLTAELLDRVINRTVAWHFCRHDNPAQSAPGSLLRSLAAMLAHRLPGYKEKLEATGVPGEAVDDPAELFKALFETPLLVSKVQAPERPLLVILDALDELPKESQKPLLAVIASQLSRLPSWLKLFVTSREEPQISRALSSFKPKELRADEAKNRADVEVYLRTIARSYIKGEATIADIEADVKRTYGIDMKGKLAILQKPMEMSKAIYAKVREKVSAEDGYKKLIAVPEKRDADLVQVSDDLHIVHGKQAPEAQKRLEFLIADKWEADPKKETLLHPVPG</sequence>
<dbReference type="OrthoDB" id="163438at2759"/>
<dbReference type="InterPro" id="IPR056884">
    <property type="entry name" value="NPHP3-like_N"/>
</dbReference>
<feature type="domain" description="Nephrocystin 3-like N-terminal" evidence="3">
    <location>
        <begin position="44"/>
        <end position="206"/>
    </location>
</feature>
<proteinExistence type="predicted"/>
<name>A0A0M0K3J4_9EUKA</name>
<reference evidence="5" key="1">
    <citation type="journal article" date="2015" name="PLoS Genet.">
        <title>Genome Sequence and Transcriptome Analyses of Chrysochromulina tobin: Metabolic Tools for Enhanced Algal Fitness in the Prominent Order Prymnesiales (Haptophyceae).</title>
        <authorList>
            <person name="Hovde B.T."/>
            <person name="Deodato C.R."/>
            <person name="Hunsperger H.M."/>
            <person name="Ryken S.A."/>
            <person name="Yost W."/>
            <person name="Jha R.K."/>
            <person name="Patterson J."/>
            <person name="Monnat R.J. Jr."/>
            <person name="Barlow S.B."/>
            <person name="Starkenburg S.R."/>
            <person name="Cattolico R.A."/>
        </authorList>
    </citation>
    <scope>NUCLEOTIDE SEQUENCE</scope>
    <source>
        <strain evidence="5">CCMP291</strain>
    </source>
</reference>
<evidence type="ECO:0000256" key="2">
    <source>
        <dbReference type="SAM" id="MobiDB-lite"/>
    </source>
</evidence>
<dbReference type="AlphaFoldDB" id="A0A0M0K3J4"/>